<dbReference type="Pfam" id="PF01627">
    <property type="entry name" value="Hpt"/>
    <property type="match status" value="1"/>
</dbReference>
<feature type="domain" description="HPt" evidence="3">
    <location>
        <begin position="20"/>
        <end position="118"/>
    </location>
</feature>
<sequence length="118" mass="13468">MPHSSSHFDAADAARRLMHNPQLLTRVLTLFVQQVPTMLSQLDKAIEQHDHQQISMLLHTLKGNAGQVGAQRLYHHFKVCEYELTTRPEQLPARVSASYRLFDKFVEVVKIQHPTVSG</sequence>
<name>A0A7S9HD87_9ALTE</name>
<dbReference type="GO" id="GO:0004672">
    <property type="term" value="F:protein kinase activity"/>
    <property type="evidence" value="ECO:0007669"/>
    <property type="project" value="UniProtKB-ARBA"/>
</dbReference>
<accession>A0A7S9HD87</accession>
<dbReference type="EMBL" id="CP064795">
    <property type="protein sequence ID" value="QPG06051.1"/>
    <property type="molecule type" value="Genomic_DNA"/>
</dbReference>
<dbReference type="Gene3D" id="1.20.120.160">
    <property type="entry name" value="HPT domain"/>
    <property type="match status" value="1"/>
</dbReference>
<feature type="modified residue" description="Phosphohistidine" evidence="2">
    <location>
        <position position="59"/>
    </location>
</feature>
<gene>
    <name evidence="4" type="ORF">IT774_02075</name>
</gene>
<keyword evidence="2" id="KW-0597">Phosphoprotein</keyword>
<dbReference type="AlphaFoldDB" id="A0A7S9HD87"/>
<dbReference type="InterPro" id="IPR036641">
    <property type="entry name" value="HPT_dom_sf"/>
</dbReference>
<dbReference type="PROSITE" id="PS50894">
    <property type="entry name" value="HPT"/>
    <property type="match status" value="1"/>
</dbReference>
<evidence type="ECO:0000313" key="5">
    <source>
        <dbReference type="Proteomes" id="UP000595095"/>
    </source>
</evidence>
<evidence type="ECO:0000313" key="4">
    <source>
        <dbReference type="EMBL" id="QPG06051.1"/>
    </source>
</evidence>
<reference evidence="4 5" key="1">
    <citation type="submission" date="2020-11" db="EMBL/GenBank/DDBJ databases">
        <title>Complete genome sequence for Salinimonas sp. strain G2-b.</title>
        <authorList>
            <person name="Park S.-J."/>
        </authorList>
    </citation>
    <scope>NUCLEOTIDE SEQUENCE [LARGE SCALE GENOMIC DNA]</scope>
    <source>
        <strain evidence="4 5">G2-b</strain>
    </source>
</reference>
<dbReference type="InterPro" id="IPR008207">
    <property type="entry name" value="Sig_transdc_His_kin_Hpt_dom"/>
</dbReference>
<protein>
    <submittedName>
        <fullName evidence="4">Hpt domain-containing protein</fullName>
    </submittedName>
</protein>
<organism evidence="4 5">
    <name type="scientific">Salinimonas marina</name>
    <dbReference type="NCBI Taxonomy" id="2785918"/>
    <lineage>
        <taxon>Bacteria</taxon>
        <taxon>Pseudomonadati</taxon>
        <taxon>Pseudomonadota</taxon>
        <taxon>Gammaproteobacteria</taxon>
        <taxon>Alteromonadales</taxon>
        <taxon>Alteromonadaceae</taxon>
        <taxon>Alteromonas/Salinimonas group</taxon>
        <taxon>Salinimonas</taxon>
    </lineage>
</organism>
<keyword evidence="5" id="KW-1185">Reference proteome</keyword>
<keyword evidence="1" id="KW-0902">Two-component regulatory system</keyword>
<evidence type="ECO:0000256" key="1">
    <source>
        <dbReference type="ARBA" id="ARBA00023012"/>
    </source>
</evidence>
<dbReference type="Proteomes" id="UP000595095">
    <property type="component" value="Chromosome"/>
</dbReference>
<dbReference type="GO" id="GO:0000160">
    <property type="term" value="P:phosphorelay signal transduction system"/>
    <property type="evidence" value="ECO:0007669"/>
    <property type="project" value="UniProtKB-KW"/>
</dbReference>
<proteinExistence type="predicted"/>
<dbReference type="KEGG" id="smaa:IT774_02075"/>
<dbReference type="RefSeq" id="WP_195811128.1">
    <property type="nucleotide sequence ID" value="NZ_CP064795.1"/>
</dbReference>
<dbReference type="SUPFAM" id="SSF47226">
    <property type="entry name" value="Histidine-containing phosphotransfer domain, HPT domain"/>
    <property type="match status" value="1"/>
</dbReference>
<evidence type="ECO:0000259" key="3">
    <source>
        <dbReference type="PROSITE" id="PS50894"/>
    </source>
</evidence>
<evidence type="ECO:0000256" key="2">
    <source>
        <dbReference type="PROSITE-ProRule" id="PRU00110"/>
    </source>
</evidence>